<proteinExistence type="predicted"/>
<dbReference type="AlphaFoldDB" id="A0A0V8QGW9"/>
<gene>
    <name evidence="1" type="ORF">ASU35_08005</name>
</gene>
<dbReference type="RefSeq" id="WP_058351997.1">
    <property type="nucleotide sequence ID" value="NZ_CABMMD010000090.1"/>
</dbReference>
<dbReference type="Proteomes" id="UP000054874">
    <property type="component" value="Unassembled WGS sequence"/>
</dbReference>
<reference evidence="1 2" key="1">
    <citation type="submission" date="2015-11" db="EMBL/GenBank/DDBJ databases">
        <title>Butyribacter intestini gen. nov., sp. nov., a butyric acid-producing bacterium of the family Lachnospiraceae isolated from the human faeces.</title>
        <authorList>
            <person name="Zou Y."/>
            <person name="Xue W."/>
            <person name="Luo G."/>
            <person name="Lv M."/>
        </authorList>
    </citation>
    <scope>NUCLEOTIDE SEQUENCE [LARGE SCALE GENOMIC DNA]</scope>
    <source>
        <strain evidence="1 2">ACET-33324</strain>
    </source>
</reference>
<dbReference type="EMBL" id="LNAM01000090">
    <property type="protein sequence ID" value="KSV59809.1"/>
    <property type="molecule type" value="Genomic_DNA"/>
</dbReference>
<evidence type="ECO:0000313" key="2">
    <source>
        <dbReference type="Proteomes" id="UP000054874"/>
    </source>
</evidence>
<dbReference type="OrthoDB" id="1854057at2"/>
<evidence type="ECO:0000313" key="1">
    <source>
        <dbReference type="EMBL" id="KSV59809.1"/>
    </source>
</evidence>
<keyword evidence="2" id="KW-1185">Reference proteome</keyword>
<accession>A0A0V8QGW9</accession>
<name>A0A0V8QGW9_9FIRM</name>
<organism evidence="1 2">
    <name type="scientific">Acetivibrio ethanolgignens</name>
    <dbReference type="NCBI Taxonomy" id="290052"/>
    <lineage>
        <taxon>Bacteria</taxon>
        <taxon>Bacillati</taxon>
        <taxon>Bacillota</taxon>
        <taxon>Clostridia</taxon>
        <taxon>Eubacteriales</taxon>
        <taxon>Oscillospiraceae</taxon>
        <taxon>Acetivibrio</taxon>
    </lineage>
</organism>
<dbReference type="STRING" id="290052.ASU35_08005"/>
<comment type="caution">
    <text evidence="1">The sequence shown here is derived from an EMBL/GenBank/DDBJ whole genome shotgun (WGS) entry which is preliminary data.</text>
</comment>
<sequence>MIEQKVSKLNSYFEEQIAMCNQRNKELLDDERTDEATFEKVKANVYDIFRTILSVAVKTSKGDPDAVRHFFVQKTEQIPSSWVTAYDKAKQHNDAVKIRLEQIKLDTIGEIKENFAKIWEGAE</sequence>
<protein>
    <submittedName>
        <fullName evidence="1">Uncharacterized protein</fullName>
    </submittedName>
</protein>